<keyword evidence="3" id="KW-1185">Reference proteome</keyword>
<name>A0AAV4D0C4_9GAST</name>
<protein>
    <submittedName>
        <fullName evidence="2">Uncharacterized protein</fullName>
    </submittedName>
</protein>
<evidence type="ECO:0000313" key="2">
    <source>
        <dbReference type="EMBL" id="GFO37493.1"/>
    </source>
</evidence>
<evidence type="ECO:0000256" key="1">
    <source>
        <dbReference type="SAM" id="MobiDB-lite"/>
    </source>
</evidence>
<sequence>MLLATTEYNHGPEGSLHLKELYGEVEGVSSARLSQRRTSKRLAASRLFETDKICRRRTARKIARKRREREMEELEGGPSYASGAF</sequence>
<gene>
    <name evidence="2" type="ORF">PoB_006399800</name>
</gene>
<comment type="caution">
    <text evidence="2">The sequence shown here is derived from an EMBL/GenBank/DDBJ whole genome shotgun (WGS) entry which is preliminary data.</text>
</comment>
<accession>A0AAV4D0C4</accession>
<dbReference type="EMBL" id="BLXT01007237">
    <property type="protein sequence ID" value="GFO37493.1"/>
    <property type="molecule type" value="Genomic_DNA"/>
</dbReference>
<proteinExistence type="predicted"/>
<organism evidence="2 3">
    <name type="scientific">Plakobranchus ocellatus</name>
    <dbReference type="NCBI Taxonomy" id="259542"/>
    <lineage>
        <taxon>Eukaryota</taxon>
        <taxon>Metazoa</taxon>
        <taxon>Spiralia</taxon>
        <taxon>Lophotrochozoa</taxon>
        <taxon>Mollusca</taxon>
        <taxon>Gastropoda</taxon>
        <taxon>Heterobranchia</taxon>
        <taxon>Euthyneura</taxon>
        <taxon>Panpulmonata</taxon>
        <taxon>Sacoglossa</taxon>
        <taxon>Placobranchoidea</taxon>
        <taxon>Plakobranchidae</taxon>
        <taxon>Plakobranchus</taxon>
    </lineage>
</organism>
<dbReference type="AlphaFoldDB" id="A0AAV4D0C4"/>
<reference evidence="2 3" key="1">
    <citation type="journal article" date="2021" name="Elife">
        <title>Chloroplast acquisition without the gene transfer in kleptoplastic sea slugs, Plakobranchus ocellatus.</title>
        <authorList>
            <person name="Maeda T."/>
            <person name="Takahashi S."/>
            <person name="Yoshida T."/>
            <person name="Shimamura S."/>
            <person name="Takaki Y."/>
            <person name="Nagai Y."/>
            <person name="Toyoda A."/>
            <person name="Suzuki Y."/>
            <person name="Arimoto A."/>
            <person name="Ishii H."/>
            <person name="Satoh N."/>
            <person name="Nishiyama T."/>
            <person name="Hasebe M."/>
            <person name="Maruyama T."/>
            <person name="Minagawa J."/>
            <person name="Obokata J."/>
            <person name="Shigenobu S."/>
        </authorList>
    </citation>
    <scope>NUCLEOTIDE SEQUENCE [LARGE SCALE GENOMIC DNA]</scope>
</reference>
<dbReference type="Proteomes" id="UP000735302">
    <property type="component" value="Unassembled WGS sequence"/>
</dbReference>
<evidence type="ECO:0000313" key="3">
    <source>
        <dbReference type="Proteomes" id="UP000735302"/>
    </source>
</evidence>
<feature type="region of interest" description="Disordered" evidence="1">
    <location>
        <begin position="65"/>
        <end position="85"/>
    </location>
</feature>